<feature type="domain" description="C2H2-type" evidence="11">
    <location>
        <begin position="397"/>
        <end position="425"/>
    </location>
</feature>
<dbReference type="Gene3D" id="3.30.160.60">
    <property type="entry name" value="Classic Zinc Finger"/>
    <property type="match status" value="12"/>
</dbReference>
<evidence type="ECO:0000313" key="12">
    <source>
        <dbReference type="EMBL" id="CAH0407499.1"/>
    </source>
</evidence>
<feature type="compositionally biased region" description="Basic and acidic residues" evidence="10">
    <location>
        <begin position="212"/>
        <end position="228"/>
    </location>
</feature>
<evidence type="ECO:0000256" key="4">
    <source>
        <dbReference type="ARBA" id="ARBA00022771"/>
    </source>
</evidence>
<evidence type="ECO:0000256" key="7">
    <source>
        <dbReference type="ARBA" id="ARBA00023163"/>
    </source>
</evidence>
<feature type="domain" description="C2H2-type" evidence="11">
    <location>
        <begin position="128"/>
        <end position="150"/>
    </location>
</feature>
<reference evidence="12" key="1">
    <citation type="submission" date="2021-12" db="EMBL/GenBank/DDBJ databases">
        <authorList>
            <person name="King R."/>
        </authorList>
    </citation>
    <scope>NUCLEOTIDE SEQUENCE</scope>
</reference>
<feature type="domain" description="C2H2-type" evidence="11">
    <location>
        <begin position="369"/>
        <end position="396"/>
    </location>
</feature>
<sequence length="729" mass="85394">MEGNNLDERFIDHMKSAHVVVHRMAPQNMECNMAFLNTKEDNVHLPSFDETHVKSKLFVEELYSKINWNGFSEEFIEHVKSACVVVNRLKCKQCNAVFHSIQEYYIHLTSHVERMDSDVLNDQFVKRYECDKCDRKFVLESTLKMHMAFHDPFPHNCFCGIGFYLKSDLLMHKELVHPATFKEEFNKLTSRKQRALKNEYWGTAMDHNGPPKNERSPERSQPRGPRLKAELVVKSPTKIKTKKEKRLWKIQAKREPVACQDCGKQFKYANSLDIHRRIHTGEKPYSCHLCDRKFSQPGSLKLHLERHAGVKNFACDVCGRQFHARSNMENHRRIHTGLKPYECSYCGKAFSDPSAHKRHERTHSGVKPYACAFCGMRFSDASGKIAHEKRHIALKKHSCHVCGKPFYNADEVRKHHIAVHTCEKKFQCDICSKCFALKNQLAVHIKHNHTGTAATFHCDHCHYKTTFKMNLVTHMRHHVKVSKQYRCADCGMRFYDRHPLERHRNAKHVRVDKYECDVCSARFTNKMNTYKHIVLCHMDIKCDDCTKRFCSRSELEKHKSVGCVQCDICRVKLPSYGRLNSHRVVHFEAKHECRICWRKYRSVAKLNKHHGLVHSTEEKFECHYCGDKFAVKCLLRSHIYREHLESRYCNLCIKPFYSDSELKRHKSKGCKGKRPVPCEICDKVFKSQATLRVHVLIKHAKMYVECDHCGSRFGGKCSLKRHIRSQHLI</sequence>
<feature type="region of interest" description="Disordered" evidence="10">
    <location>
        <begin position="199"/>
        <end position="228"/>
    </location>
</feature>
<evidence type="ECO:0000256" key="6">
    <source>
        <dbReference type="ARBA" id="ARBA00023015"/>
    </source>
</evidence>
<keyword evidence="3" id="KW-0677">Repeat</keyword>
<feature type="domain" description="C2H2-type" evidence="11">
    <location>
        <begin position="426"/>
        <end position="454"/>
    </location>
</feature>
<dbReference type="SMART" id="SM00355">
    <property type="entry name" value="ZnF_C2H2"/>
    <property type="match status" value="19"/>
</dbReference>
<feature type="domain" description="C2H2-type" evidence="11">
    <location>
        <begin position="313"/>
        <end position="340"/>
    </location>
</feature>
<evidence type="ECO:0000256" key="10">
    <source>
        <dbReference type="SAM" id="MobiDB-lite"/>
    </source>
</evidence>
<keyword evidence="8" id="KW-0539">Nucleus</keyword>
<dbReference type="EMBL" id="OU963901">
    <property type="protein sequence ID" value="CAH0407499.1"/>
    <property type="molecule type" value="Genomic_DNA"/>
</dbReference>
<feature type="domain" description="C2H2-type" evidence="11">
    <location>
        <begin position="341"/>
        <end position="368"/>
    </location>
</feature>
<accession>A0ABN8BHQ2</accession>
<keyword evidence="6" id="KW-0805">Transcription regulation</keyword>
<feature type="domain" description="C2H2-type" evidence="11">
    <location>
        <begin position="704"/>
        <end position="729"/>
    </location>
</feature>
<evidence type="ECO:0000256" key="8">
    <source>
        <dbReference type="ARBA" id="ARBA00023242"/>
    </source>
</evidence>
<feature type="domain" description="C2H2-type" evidence="11">
    <location>
        <begin position="591"/>
        <end position="619"/>
    </location>
</feature>
<dbReference type="InterPro" id="IPR050636">
    <property type="entry name" value="C2H2-ZF_domain-containing"/>
</dbReference>
<feature type="domain" description="C2H2-type" evidence="11">
    <location>
        <begin position="540"/>
        <end position="561"/>
    </location>
</feature>
<feature type="domain" description="C2H2-type" evidence="11">
    <location>
        <begin position="485"/>
        <end position="513"/>
    </location>
</feature>
<proteinExistence type="predicted"/>
<dbReference type="PANTHER" id="PTHR47772:SF13">
    <property type="entry name" value="GASTRULA ZINC FINGER PROTEIN XLCGF49.1-LIKE-RELATED"/>
    <property type="match status" value="1"/>
</dbReference>
<organism evidence="12 13">
    <name type="scientific">Chilo suppressalis</name>
    <name type="common">Asiatic rice borer moth</name>
    <dbReference type="NCBI Taxonomy" id="168631"/>
    <lineage>
        <taxon>Eukaryota</taxon>
        <taxon>Metazoa</taxon>
        <taxon>Ecdysozoa</taxon>
        <taxon>Arthropoda</taxon>
        <taxon>Hexapoda</taxon>
        <taxon>Insecta</taxon>
        <taxon>Pterygota</taxon>
        <taxon>Neoptera</taxon>
        <taxon>Endopterygota</taxon>
        <taxon>Lepidoptera</taxon>
        <taxon>Glossata</taxon>
        <taxon>Ditrysia</taxon>
        <taxon>Pyraloidea</taxon>
        <taxon>Crambidae</taxon>
        <taxon>Crambinae</taxon>
        <taxon>Chilo</taxon>
    </lineage>
</organism>
<feature type="domain" description="C2H2-type" evidence="11">
    <location>
        <begin position="257"/>
        <end position="284"/>
    </location>
</feature>
<keyword evidence="4 9" id="KW-0863">Zinc-finger</keyword>
<evidence type="ECO:0000313" key="13">
    <source>
        <dbReference type="Proteomes" id="UP001153292"/>
    </source>
</evidence>
<keyword evidence="7" id="KW-0804">Transcription</keyword>
<feature type="domain" description="C2H2-type" evidence="11">
    <location>
        <begin position="647"/>
        <end position="675"/>
    </location>
</feature>
<dbReference type="Proteomes" id="UP001153292">
    <property type="component" value="Chromosome 8"/>
</dbReference>
<evidence type="ECO:0000256" key="1">
    <source>
        <dbReference type="ARBA" id="ARBA00004123"/>
    </source>
</evidence>
<feature type="domain" description="C2H2-type" evidence="11">
    <location>
        <begin position="514"/>
        <end position="542"/>
    </location>
</feature>
<protein>
    <recommendedName>
        <fullName evidence="11">C2H2-type domain-containing protein</fullName>
    </recommendedName>
</protein>
<evidence type="ECO:0000259" key="11">
    <source>
        <dbReference type="PROSITE" id="PS50157"/>
    </source>
</evidence>
<dbReference type="InterPro" id="IPR036236">
    <property type="entry name" value="Znf_C2H2_sf"/>
</dbReference>
<dbReference type="InterPro" id="IPR013087">
    <property type="entry name" value="Znf_C2H2_type"/>
</dbReference>
<keyword evidence="2" id="KW-0479">Metal-binding</keyword>
<evidence type="ECO:0000256" key="9">
    <source>
        <dbReference type="PROSITE-ProRule" id="PRU00042"/>
    </source>
</evidence>
<dbReference type="PROSITE" id="PS50157">
    <property type="entry name" value="ZINC_FINGER_C2H2_2"/>
    <property type="match status" value="16"/>
</dbReference>
<feature type="domain" description="C2H2-type" evidence="11">
    <location>
        <begin position="620"/>
        <end position="648"/>
    </location>
</feature>
<keyword evidence="5" id="KW-0862">Zinc</keyword>
<dbReference type="PANTHER" id="PTHR47772">
    <property type="entry name" value="ZINC FINGER PROTEIN 200"/>
    <property type="match status" value="1"/>
</dbReference>
<evidence type="ECO:0000256" key="2">
    <source>
        <dbReference type="ARBA" id="ARBA00022723"/>
    </source>
</evidence>
<gene>
    <name evidence="12" type="ORF">CHILSU_LOCUS10899</name>
</gene>
<feature type="domain" description="C2H2-type" evidence="11">
    <location>
        <begin position="285"/>
        <end position="312"/>
    </location>
</feature>
<dbReference type="PROSITE" id="PS00028">
    <property type="entry name" value="ZINC_FINGER_C2H2_1"/>
    <property type="match status" value="16"/>
</dbReference>
<feature type="domain" description="C2H2-type" evidence="11">
    <location>
        <begin position="676"/>
        <end position="700"/>
    </location>
</feature>
<comment type="subcellular location">
    <subcellularLocation>
        <location evidence="1">Nucleus</location>
    </subcellularLocation>
</comment>
<evidence type="ECO:0000256" key="5">
    <source>
        <dbReference type="ARBA" id="ARBA00022833"/>
    </source>
</evidence>
<dbReference type="Pfam" id="PF00096">
    <property type="entry name" value="zf-C2H2"/>
    <property type="match status" value="10"/>
</dbReference>
<name>A0ABN8BHQ2_CHISP</name>
<evidence type="ECO:0000256" key="3">
    <source>
        <dbReference type="ARBA" id="ARBA00022737"/>
    </source>
</evidence>
<dbReference type="SUPFAM" id="SSF57667">
    <property type="entry name" value="beta-beta-alpha zinc fingers"/>
    <property type="match status" value="9"/>
</dbReference>
<keyword evidence="13" id="KW-1185">Reference proteome</keyword>